<dbReference type="GO" id="GO:0009055">
    <property type="term" value="F:electron transfer activity"/>
    <property type="evidence" value="ECO:0007669"/>
    <property type="project" value="InterPro"/>
</dbReference>
<keyword evidence="4 6" id="KW-0288">FMN</keyword>
<dbReference type="GO" id="GO:0010181">
    <property type="term" value="F:FMN binding"/>
    <property type="evidence" value="ECO:0007669"/>
    <property type="project" value="InterPro"/>
</dbReference>
<keyword evidence="6 7" id="KW-0472">Membrane</keyword>
<dbReference type="PANTHER" id="PTHR36118:SF1">
    <property type="entry name" value="ION-TRANSLOCATING OXIDOREDUCTASE COMPLEX SUBUNIT G"/>
    <property type="match status" value="1"/>
</dbReference>
<comment type="subunit">
    <text evidence="6">The complex is composed of six subunits: RnfA, RnfB, RnfC, RnfD, RnfE and RnfG.</text>
</comment>
<evidence type="ECO:0000256" key="2">
    <source>
        <dbReference type="ARBA" id="ARBA00022553"/>
    </source>
</evidence>
<keyword evidence="1 6" id="KW-0813">Transport</keyword>
<dbReference type="EC" id="7.-.-.-" evidence="6"/>
<organism evidence="9">
    <name type="scientific">Candidatus Kentrum sp. DK</name>
    <dbReference type="NCBI Taxonomy" id="2126562"/>
    <lineage>
        <taxon>Bacteria</taxon>
        <taxon>Pseudomonadati</taxon>
        <taxon>Pseudomonadota</taxon>
        <taxon>Gammaproteobacteria</taxon>
        <taxon>Candidatus Kentrum</taxon>
    </lineage>
</organism>
<keyword evidence="6 7" id="KW-0812">Transmembrane</keyword>
<keyword evidence="6" id="KW-1003">Cell membrane</keyword>
<evidence type="ECO:0000313" key="9">
    <source>
        <dbReference type="EMBL" id="VFJ53049.1"/>
    </source>
</evidence>
<name>A0A450SIA1_9GAMM</name>
<accession>A0A450SIA1</accession>
<feature type="domain" description="FMN-binding" evidence="8">
    <location>
        <begin position="115"/>
        <end position="208"/>
    </location>
</feature>
<dbReference type="GO" id="GO:0005886">
    <property type="term" value="C:plasma membrane"/>
    <property type="evidence" value="ECO:0007669"/>
    <property type="project" value="UniProtKB-SubCell"/>
</dbReference>
<comment type="function">
    <text evidence="6">Part of a membrane-bound complex that couples electron transfer with translocation of ions across the membrane.</text>
</comment>
<dbReference type="SMART" id="SM00900">
    <property type="entry name" value="FMN_bind"/>
    <property type="match status" value="1"/>
</dbReference>
<dbReference type="InterPro" id="IPR007329">
    <property type="entry name" value="FMN-bd"/>
</dbReference>
<proteinExistence type="inferred from homology"/>
<evidence type="ECO:0000256" key="7">
    <source>
        <dbReference type="SAM" id="Phobius"/>
    </source>
</evidence>
<dbReference type="PANTHER" id="PTHR36118">
    <property type="entry name" value="ION-TRANSLOCATING OXIDOREDUCTASE COMPLEX SUBUNIT G"/>
    <property type="match status" value="1"/>
</dbReference>
<keyword evidence="3 6" id="KW-0285">Flavoprotein</keyword>
<keyword evidence="6" id="KW-0997">Cell inner membrane</keyword>
<keyword evidence="2 6" id="KW-0597">Phosphoprotein</keyword>
<evidence type="ECO:0000259" key="8">
    <source>
        <dbReference type="SMART" id="SM00900"/>
    </source>
</evidence>
<evidence type="ECO:0000256" key="3">
    <source>
        <dbReference type="ARBA" id="ARBA00022630"/>
    </source>
</evidence>
<dbReference type="AlphaFoldDB" id="A0A450SIA1"/>
<evidence type="ECO:0000256" key="1">
    <source>
        <dbReference type="ARBA" id="ARBA00022448"/>
    </source>
</evidence>
<keyword evidence="5 6" id="KW-0249">Electron transport</keyword>
<gene>
    <name evidence="6" type="primary">rnfG</name>
    <name evidence="9" type="ORF">BECKDK2373C_GA0170839_103831</name>
</gene>
<dbReference type="HAMAP" id="MF_00479">
    <property type="entry name" value="RsxG_RnfG"/>
    <property type="match status" value="1"/>
</dbReference>
<feature type="transmembrane region" description="Helical" evidence="7">
    <location>
        <begin position="20"/>
        <end position="41"/>
    </location>
</feature>
<dbReference type="Pfam" id="PF04205">
    <property type="entry name" value="FMN_bind"/>
    <property type="match status" value="1"/>
</dbReference>
<keyword evidence="6 7" id="KW-1133">Transmembrane helix</keyword>
<protein>
    <recommendedName>
        <fullName evidence="6">Ion-translocating oxidoreductase complex subunit G</fullName>
        <ecNumber evidence="6">7.-.-.-</ecNumber>
    </recommendedName>
    <alternativeName>
        <fullName evidence="6">Rnf electron transport complex subunit G</fullName>
    </alternativeName>
</protein>
<keyword evidence="6" id="KW-1278">Translocase</keyword>
<comment type="subcellular location">
    <subcellularLocation>
        <location evidence="6">Cell inner membrane</location>
        <topology evidence="6">Single-pass membrane protein</topology>
    </subcellularLocation>
</comment>
<evidence type="ECO:0000256" key="6">
    <source>
        <dbReference type="HAMAP-Rule" id="MF_00479"/>
    </source>
</evidence>
<dbReference type="InterPro" id="IPR010209">
    <property type="entry name" value="Ion_transpt_RnfG/RsxG"/>
</dbReference>
<reference evidence="9" key="1">
    <citation type="submission" date="2019-02" db="EMBL/GenBank/DDBJ databases">
        <authorList>
            <person name="Gruber-Vodicka R. H."/>
            <person name="Seah K. B. B."/>
        </authorList>
    </citation>
    <scope>NUCLEOTIDE SEQUENCE</scope>
    <source>
        <strain evidence="9">BECK_DK161</strain>
    </source>
</reference>
<dbReference type="GO" id="GO:0022900">
    <property type="term" value="P:electron transport chain"/>
    <property type="evidence" value="ECO:0007669"/>
    <property type="project" value="UniProtKB-UniRule"/>
</dbReference>
<comment type="similarity">
    <text evidence="6">Belongs to the RnfG family.</text>
</comment>
<dbReference type="EMBL" id="CAADEY010000038">
    <property type="protein sequence ID" value="VFJ53049.1"/>
    <property type="molecule type" value="Genomic_DNA"/>
</dbReference>
<evidence type="ECO:0000256" key="5">
    <source>
        <dbReference type="ARBA" id="ARBA00022982"/>
    </source>
</evidence>
<comment type="cofactor">
    <cofactor evidence="6">
        <name>FMN</name>
        <dbReference type="ChEBI" id="CHEBI:58210"/>
    </cofactor>
</comment>
<feature type="modified residue" description="FMN phosphoryl threonine" evidence="6">
    <location>
        <position position="191"/>
    </location>
</feature>
<evidence type="ECO:0000256" key="4">
    <source>
        <dbReference type="ARBA" id="ARBA00022643"/>
    </source>
</evidence>
<sequence length="236" mass="25432">MIGNGMNHNSTNQPSEPGSFRLIATLALAGLFSGAAIVGIYEATLPLITANKAAALQSAVFQVLPGIESFREIGYRDGSLFVRESHGPSDGESIYAGFDNTDHLAGYAIPCEGPGFQDTIALLYGYRPNEGRITGLAVLESRETPGLGDKIYKDPDFVANFRALNPDPEIIAVKKGKKSAPNEIDAITGATISSVAVVRIINEAHARWMPRLMDPADGNSVHQLYREFKEKQQPES</sequence>